<proteinExistence type="predicted"/>
<evidence type="ECO:0000256" key="2">
    <source>
        <dbReference type="ARBA" id="ARBA00022741"/>
    </source>
</evidence>
<keyword evidence="1" id="KW-0813">Transport</keyword>
<comment type="caution">
    <text evidence="5">The sequence shown here is derived from an EMBL/GenBank/DDBJ whole genome shotgun (WGS) entry which is preliminary data.</text>
</comment>
<evidence type="ECO:0000313" key="6">
    <source>
        <dbReference type="Proteomes" id="UP000070282"/>
    </source>
</evidence>
<name>A0A137S1T4_9GAMM</name>
<dbReference type="InterPro" id="IPR003439">
    <property type="entry name" value="ABC_transporter-like_ATP-bd"/>
</dbReference>
<gene>
    <name evidence="5" type="ORF">J122_4012</name>
</gene>
<dbReference type="InterPro" id="IPR027417">
    <property type="entry name" value="P-loop_NTPase"/>
</dbReference>
<evidence type="ECO:0000256" key="1">
    <source>
        <dbReference type="ARBA" id="ARBA00022448"/>
    </source>
</evidence>
<dbReference type="Gene3D" id="3.40.50.300">
    <property type="entry name" value="P-loop containing nucleotide triphosphate hydrolases"/>
    <property type="match status" value="1"/>
</dbReference>
<dbReference type="GO" id="GO:0005886">
    <property type="term" value="C:plasma membrane"/>
    <property type="evidence" value="ECO:0007669"/>
    <property type="project" value="TreeGrafter"/>
</dbReference>
<feature type="domain" description="ABC transporter" evidence="4">
    <location>
        <begin position="7"/>
        <end position="248"/>
    </location>
</feature>
<evidence type="ECO:0000256" key="3">
    <source>
        <dbReference type="ARBA" id="ARBA00022840"/>
    </source>
</evidence>
<keyword evidence="2" id="KW-0547">Nucleotide-binding</keyword>
<dbReference type="PROSITE" id="PS50893">
    <property type="entry name" value="ABC_TRANSPORTER_2"/>
    <property type="match status" value="1"/>
</dbReference>
<dbReference type="Proteomes" id="UP000070282">
    <property type="component" value="Unassembled WGS sequence"/>
</dbReference>
<dbReference type="SUPFAM" id="SSF52540">
    <property type="entry name" value="P-loop containing nucleoside triphosphate hydrolases"/>
    <property type="match status" value="1"/>
</dbReference>
<organism evidence="5 6">
    <name type="scientific">Marinobacter excellens LAMA 842</name>
    <dbReference type="NCBI Taxonomy" id="1306954"/>
    <lineage>
        <taxon>Bacteria</taxon>
        <taxon>Pseudomonadati</taxon>
        <taxon>Pseudomonadota</taxon>
        <taxon>Gammaproteobacteria</taxon>
        <taxon>Pseudomonadales</taxon>
        <taxon>Marinobacteraceae</taxon>
        <taxon>Marinobacter</taxon>
    </lineage>
</organism>
<reference evidence="6" key="1">
    <citation type="submission" date="2015-12" db="EMBL/GenBank/DDBJ databases">
        <authorList>
            <person name="Lima A."/>
            <person name="Farahani Zayas N."/>
            <person name="Castro Da Silva M.A."/>
            <person name="Cabral A."/>
            <person name="Pessatti M.L."/>
        </authorList>
    </citation>
    <scope>NUCLEOTIDE SEQUENCE [LARGE SCALE GENOMIC DNA]</scope>
    <source>
        <strain evidence="6">LAMA 842</strain>
    </source>
</reference>
<dbReference type="PATRIC" id="fig|1306954.6.peg.2847"/>
<sequence length="258" mass="28599">MDNDIVLETEALSKHWGGIKALSDISLQFRDRQLHGVVGPNGAGKSTLLNILCGTLKPTSGCIFHKGQRVDTLKPWKFVRRGIGRSFQKTNIYPEVTCIENCAISAQRKFGGNFNLFASRHSNQMVRKAAEQALAKVGLEGRANTIAAEISYGEQRQLEIAMVLATDPCILLLDEPMAGMGHEESLRIIELLKELKKKYCIVLVEHDMEAIFELSDQLTVLDNGRHLITGTVDKVRFDSRVKEAYLGGEDDDAEEDAA</sequence>
<dbReference type="GO" id="GO:0016887">
    <property type="term" value="F:ATP hydrolysis activity"/>
    <property type="evidence" value="ECO:0007669"/>
    <property type="project" value="InterPro"/>
</dbReference>
<dbReference type="SMART" id="SM00382">
    <property type="entry name" value="AAA"/>
    <property type="match status" value="1"/>
</dbReference>
<evidence type="ECO:0000259" key="4">
    <source>
        <dbReference type="PROSITE" id="PS50893"/>
    </source>
</evidence>
<dbReference type="InterPro" id="IPR051120">
    <property type="entry name" value="ABC_AA/LPS_Transport"/>
</dbReference>
<dbReference type="PANTHER" id="PTHR45772:SF9">
    <property type="entry name" value="CONSERVED COMPONENT OF ABC TRANSPORTER FOR NATURAL AMINO ACIDS"/>
    <property type="match status" value="1"/>
</dbReference>
<dbReference type="RefSeq" id="WP_061333823.1">
    <property type="nucleotide sequence ID" value="NZ_LOCO01000036.1"/>
</dbReference>
<keyword evidence="3" id="KW-0067">ATP-binding</keyword>
<evidence type="ECO:0000313" key="5">
    <source>
        <dbReference type="EMBL" id="KXO06406.1"/>
    </source>
</evidence>
<dbReference type="Pfam" id="PF00005">
    <property type="entry name" value="ABC_tran"/>
    <property type="match status" value="1"/>
</dbReference>
<dbReference type="AlphaFoldDB" id="A0A137S1T4"/>
<accession>A0A137S1T4</accession>
<dbReference type="EMBL" id="LOCO01000036">
    <property type="protein sequence ID" value="KXO06406.1"/>
    <property type="molecule type" value="Genomic_DNA"/>
</dbReference>
<dbReference type="GO" id="GO:0005524">
    <property type="term" value="F:ATP binding"/>
    <property type="evidence" value="ECO:0007669"/>
    <property type="project" value="UniProtKB-KW"/>
</dbReference>
<protein>
    <submittedName>
        <fullName evidence="5">Benzoate transport, ATPase component</fullName>
    </submittedName>
</protein>
<dbReference type="CDD" id="cd03219">
    <property type="entry name" value="ABC_Mj1267_LivG_branched"/>
    <property type="match status" value="1"/>
</dbReference>
<dbReference type="InterPro" id="IPR003593">
    <property type="entry name" value="AAA+_ATPase"/>
</dbReference>
<keyword evidence="6" id="KW-1185">Reference proteome</keyword>
<dbReference type="PANTHER" id="PTHR45772">
    <property type="entry name" value="CONSERVED COMPONENT OF ABC TRANSPORTER FOR NATURAL AMINO ACIDS-RELATED"/>
    <property type="match status" value="1"/>
</dbReference>